<dbReference type="Proteomes" id="UP001152747">
    <property type="component" value="Unassembled WGS sequence"/>
</dbReference>
<gene>
    <name evidence="1" type="ORF">CAMP_LOCUS17341</name>
</gene>
<organism evidence="1 2">
    <name type="scientific">Caenorhabditis angaria</name>
    <dbReference type="NCBI Taxonomy" id="860376"/>
    <lineage>
        <taxon>Eukaryota</taxon>
        <taxon>Metazoa</taxon>
        <taxon>Ecdysozoa</taxon>
        <taxon>Nematoda</taxon>
        <taxon>Chromadorea</taxon>
        <taxon>Rhabditida</taxon>
        <taxon>Rhabditina</taxon>
        <taxon>Rhabditomorpha</taxon>
        <taxon>Rhabditoidea</taxon>
        <taxon>Rhabditidae</taxon>
        <taxon>Peloderinae</taxon>
        <taxon>Caenorhabditis</taxon>
    </lineage>
</organism>
<evidence type="ECO:0000313" key="2">
    <source>
        <dbReference type="Proteomes" id="UP001152747"/>
    </source>
</evidence>
<protein>
    <submittedName>
        <fullName evidence="1">Uncharacterized protein</fullName>
    </submittedName>
</protein>
<sequence>MKEEKEKENVSNYYFLNFKYTLYGDMKNVYVYVFCIDEVFLTECTLNTSDFSWKSLIFSVKKPRSQTHYSY</sequence>
<dbReference type="AlphaFoldDB" id="A0A9P1N851"/>
<comment type="caution">
    <text evidence="1">The sequence shown here is derived from an EMBL/GenBank/DDBJ whole genome shotgun (WGS) entry which is preliminary data.</text>
</comment>
<reference evidence="1" key="1">
    <citation type="submission" date="2022-11" db="EMBL/GenBank/DDBJ databases">
        <authorList>
            <person name="Kikuchi T."/>
        </authorList>
    </citation>
    <scope>NUCLEOTIDE SEQUENCE</scope>
    <source>
        <strain evidence="1">PS1010</strain>
    </source>
</reference>
<proteinExistence type="predicted"/>
<name>A0A9P1N851_9PELO</name>
<accession>A0A9P1N851</accession>
<keyword evidence="2" id="KW-1185">Reference proteome</keyword>
<evidence type="ECO:0000313" key="1">
    <source>
        <dbReference type="EMBL" id="CAI5454704.1"/>
    </source>
</evidence>
<dbReference type="EMBL" id="CANHGI010000006">
    <property type="protein sequence ID" value="CAI5454704.1"/>
    <property type="molecule type" value="Genomic_DNA"/>
</dbReference>